<dbReference type="PANTHER" id="PTHR35337">
    <property type="entry name" value="SLR1478 PROTEIN"/>
    <property type="match status" value="1"/>
</dbReference>
<evidence type="ECO:0000313" key="3">
    <source>
        <dbReference type="Proteomes" id="UP000632377"/>
    </source>
</evidence>
<accession>A0ABS1TB60</accession>
<dbReference type="PANTHER" id="PTHR35337:SF1">
    <property type="entry name" value="SLR1478 PROTEIN"/>
    <property type="match status" value="1"/>
</dbReference>
<feature type="transmembrane region" description="Helical" evidence="1">
    <location>
        <begin position="165"/>
        <end position="183"/>
    </location>
</feature>
<dbReference type="EMBL" id="JAESWC010000007">
    <property type="protein sequence ID" value="MBL4936550.1"/>
    <property type="molecule type" value="Genomic_DNA"/>
</dbReference>
<feature type="transmembrane region" description="Helical" evidence="1">
    <location>
        <begin position="261"/>
        <end position="283"/>
    </location>
</feature>
<feature type="transmembrane region" description="Helical" evidence="1">
    <location>
        <begin position="190"/>
        <end position="208"/>
    </location>
</feature>
<reference evidence="2 3" key="1">
    <citation type="submission" date="2021-01" db="EMBL/GenBank/DDBJ databases">
        <title>Genome public.</title>
        <authorList>
            <person name="Liu C."/>
            <person name="Sun Q."/>
        </authorList>
    </citation>
    <scope>NUCLEOTIDE SEQUENCE [LARGE SCALE GENOMIC DNA]</scope>
    <source>
        <strain evidence="2 3">YIM B02515</strain>
    </source>
</reference>
<evidence type="ECO:0000313" key="2">
    <source>
        <dbReference type="EMBL" id="MBL4936550.1"/>
    </source>
</evidence>
<dbReference type="Proteomes" id="UP000632377">
    <property type="component" value="Unassembled WGS sequence"/>
</dbReference>
<feature type="transmembrane region" description="Helical" evidence="1">
    <location>
        <begin position="214"/>
        <end position="240"/>
    </location>
</feature>
<keyword evidence="1" id="KW-0812">Transmembrane</keyword>
<keyword evidence="1" id="KW-0472">Membrane</keyword>
<keyword evidence="1" id="KW-1133">Transmembrane helix</keyword>
<feature type="transmembrane region" description="Helical" evidence="1">
    <location>
        <begin position="106"/>
        <end position="128"/>
    </location>
</feature>
<feature type="transmembrane region" description="Helical" evidence="1">
    <location>
        <begin position="295"/>
        <end position="314"/>
    </location>
</feature>
<name>A0ABS1TB60_9CLOT</name>
<comment type="caution">
    <text evidence="2">The sequence shown here is derived from an EMBL/GenBank/DDBJ whole genome shotgun (WGS) entry which is preliminary data.</text>
</comment>
<evidence type="ECO:0000256" key="1">
    <source>
        <dbReference type="SAM" id="Phobius"/>
    </source>
</evidence>
<dbReference type="Pfam" id="PF01944">
    <property type="entry name" value="SpoIIM"/>
    <property type="match status" value="1"/>
</dbReference>
<protein>
    <submittedName>
        <fullName evidence="2">Stage II sporulation protein M</fullName>
    </submittedName>
</protein>
<proteinExistence type="predicted"/>
<dbReference type="RefSeq" id="WP_202749308.1">
    <property type="nucleotide sequence ID" value="NZ_JAESWC010000007.1"/>
</dbReference>
<keyword evidence="3" id="KW-1185">Reference proteome</keyword>
<gene>
    <name evidence="2" type="ORF">JK636_12355</name>
</gene>
<dbReference type="InterPro" id="IPR002798">
    <property type="entry name" value="SpoIIM-like"/>
</dbReference>
<sequence>MKEEQFIKANSNTWRELEELSAIINKKGIKTLPSSDVKKFLSTFRQSSHHLAYARTHYPQSSVVTYLNSLVSKCHSNVYAVRKFSPGAVLKYIGFEFPRLLKEYKWYLLSSFGFFAFGVALSLILTALNSNNASIFLPQDMIEGVKSGKAGSGGQWNYPLVSSQIMVNNITVSLKAFAFGITLGLGTMYVLFMNGALLGSLTALMYMYGDPKNFWSLILPHGVFELTAIFISGAAGLIIAKHLLLPGDYSRKHALIDGSKKAVSLIMGVVFMLIIAGIIEGFFTPLNISADIKLAFAGITAVVLIAYFSIPYVIKMKN</sequence>
<organism evidence="2 3">
    <name type="scientific">Clostridium rhizosphaerae</name>
    <dbReference type="NCBI Taxonomy" id="2803861"/>
    <lineage>
        <taxon>Bacteria</taxon>
        <taxon>Bacillati</taxon>
        <taxon>Bacillota</taxon>
        <taxon>Clostridia</taxon>
        <taxon>Eubacteriales</taxon>
        <taxon>Clostridiaceae</taxon>
        <taxon>Clostridium</taxon>
    </lineage>
</organism>